<dbReference type="Pfam" id="PF03007">
    <property type="entry name" value="WS_DGAT_cat"/>
    <property type="match status" value="1"/>
</dbReference>
<keyword evidence="5 11" id="KW-0444">Lipid biosynthesis</keyword>
<feature type="domain" description="O-acyltransferase WSD1 C-terminal" evidence="13">
    <location>
        <begin position="302"/>
        <end position="448"/>
    </location>
</feature>
<keyword evidence="8 11" id="KW-0443">Lipid metabolism</keyword>
<dbReference type="Pfam" id="PF06974">
    <property type="entry name" value="WS_DGAT_C"/>
    <property type="match status" value="1"/>
</dbReference>
<accession>A0A1X1W1K3</accession>
<dbReference type="SUPFAM" id="SSF52777">
    <property type="entry name" value="CoA-dependent acyltransferases"/>
    <property type="match status" value="2"/>
</dbReference>
<dbReference type="InterPro" id="IPR045034">
    <property type="entry name" value="O-acyltransferase_WSD1-like"/>
</dbReference>
<evidence type="ECO:0000259" key="12">
    <source>
        <dbReference type="Pfam" id="PF03007"/>
    </source>
</evidence>
<reference evidence="14 15" key="1">
    <citation type="submission" date="2016-01" db="EMBL/GenBank/DDBJ databases">
        <title>The new phylogeny of the genus Mycobacterium.</title>
        <authorList>
            <person name="Tarcisio F."/>
            <person name="Conor M."/>
            <person name="Antonella G."/>
            <person name="Elisabetta G."/>
            <person name="Giulia F.S."/>
            <person name="Sara T."/>
            <person name="Anna F."/>
            <person name="Clotilde B."/>
            <person name="Roberto B."/>
            <person name="Veronica D.S."/>
            <person name="Fabio R."/>
            <person name="Monica P."/>
            <person name="Olivier J."/>
            <person name="Enrico T."/>
            <person name="Nicola S."/>
        </authorList>
    </citation>
    <scope>NUCLEOTIDE SEQUENCE [LARGE SCALE GENOMIC DNA]</scope>
    <source>
        <strain evidence="14 15">DSM 43505</strain>
    </source>
</reference>
<comment type="pathway">
    <text evidence="1 11">Glycerolipid metabolism; triacylglycerol biosynthesis.</text>
</comment>
<dbReference type="PANTHER" id="PTHR31650">
    <property type="entry name" value="O-ACYLTRANSFERASE (WSD1-LIKE) FAMILY PROTEIN"/>
    <property type="match status" value="1"/>
</dbReference>
<organism evidence="14 15">
    <name type="scientific">Mycobacterium gastri</name>
    <dbReference type="NCBI Taxonomy" id="1777"/>
    <lineage>
        <taxon>Bacteria</taxon>
        <taxon>Bacillati</taxon>
        <taxon>Actinomycetota</taxon>
        <taxon>Actinomycetes</taxon>
        <taxon>Mycobacteriales</taxon>
        <taxon>Mycobacteriaceae</taxon>
        <taxon>Mycobacterium</taxon>
    </lineage>
</organism>
<dbReference type="GO" id="GO:0051701">
    <property type="term" value="P:biological process involved in interaction with host"/>
    <property type="evidence" value="ECO:0007669"/>
    <property type="project" value="TreeGrafter"/>
</dbReference>
<evidence type="ECO:0000256" key="7">
    <source>
        <dbReference type="ARBA" id="ARBA00022798"/>
    </source>
</evidence>
<dbReference type="Proteomes" id="UP000193738">
    <property type="component" value="Unassembled WGS sequence"/>
</dbReference>
<keyword evidence="15" id="KW-1185">Reference proteome</keyword>
<comment type="catalytic activity">
    <reaction evidence="10 11">
        <text>an acyl-CoA + a 1,2-diacyl-sn-glycerol = a triacyl-sn-glycerol + CoA</text>
        <dbReference type="Rhea" id="RHEA:10868"/>
        <dbReference type="ChEBI" id="CHEBI:17815"/>
        <dbReference type="ChEBI" id="CHEBI:57287"/>
        <dbReference type="ChEBI" id="CHEBI:58342"/>
        <dbReference type="ChEBI" id="CHEBI:64615"/>
        <dbReference type="EC" id="2.3.1.20"/>
    </reaction>
</comment>
<evidence type="ECO:0000256" key="10">
    <source>
        <dbReference type="ARBA" id="ARBA00048109"/>
    </source>
</evidence>
<dbReference type="GO" id="GO:0005886">
    <property type="term" value="C:plasma membrane"/>
    <property type="evidence" value="ECO:0007669"/>
    <property type="project" value="TreeGrafter"/>
</dbReference>
<dbReference type="EC" id="2.3.1.20" evidence="4 11"/>
<evidence type="ECO:0000259" key="13">
    <source>
        <dbReference type="Pfam" id="PF06974"/>
    </source>
</evidence>
<dbReference type="GO" id="GO:0006071">
    <property type="term" value="P:glycerol metabolic process"/>
    <property type="evidence" value="ECO:0007669"/>
    <property type="project" value="UniProtKB-KW"/>
</dbReference>
<evidence type="ECO:0000256" key="9">
    <source>
        <dbReference type="ARBA" id="ARBA00023315"/>
    </source>
</evidence>
<dbReference type="Gene3D" id="3.30.559.30">
    <property type="entry name" value="Nonribosomal peptide synthetase, condensation domain"/>
    <property type="match status" value="1"/>
</dbReference>
<keyword evidence="9 11" id="KW-0012">Acyltransferase</keyword>
<gene>
    <name evidence="14" type="ORF">AWC07_22125</name>
</gene>
<dbReference type="AlphaFoldDB" id="A0A1X1W1K3"/>
<evidence type="ECO:0000256" key="3">
    <source>
        <dbReference type="ARBA" id="ARBA00009587"/>
    </source>
</evidence>
<keyword evidence="7 11" id="KW-0319">Glycerol metabolism</keyword>
<dbReference type="InterPro" id="IPR004255">
    <property type="entry name" value="O-acyltransferase_WSD1_N"/>
</dbReference>
<evidence type="ECO:0000313" key="15">
    <source>
        <dbReference type="Proteomes" id="UP000193738"/>
    </source>
</evidence>
<evidence type="ECO:0000256" key="4">
    <source>
        <dbReference type="ARBA" id="ARBA00013244"/>
    </source>
</evidence>
<evidence type="ECO:0000256" key="2">
    <source>
        <dbReference type="ARBA" id="ARBA00005189"/>
    </source>
</evidence>
<name>A0A1X1W1K3_MYCGS</name>
<dbReference type="GO" id="GO:0019432">
    <property type="term" value="P:triglyceride biosynthetic process"/>
    <property type="evidence" value="ECO:0007669"/>
    <property type="project" value="UniProtKB-UniPathway"/>
</dbReference>
<dbReference type="NCBIfam" id="TIGR02946">
    <property type="entry name" value="acyl_WS_DGAT"/>
    <property type="match status" value="1"/>
</dbReference>
<dbReference type="PANTHER" id="PTHR31650:SF1">
    <property type="entry name" value="WAX ESTER SYNTHASE_DIACYLGLYCEROL ACYLTRANSFERASE 4-RELATED"/>
    <property type="match status" value="1"/>
</dbReference>
<dbReference type="GO" id="GO:0001666">
    <property type="term" value="P:response to hypoxia"/>
    <property type="evidence" value="ECO:0007669"/>
    <property type="project" value="TreeGrafter"/>
</dbReference>
<dbReference type="EMBL" id="LQOX01000009">
    <property type="protein sequence ID" value="ORV79869.1"/>
    <property type="molecule type" value="Genomic_DNA"/>
</dbReference>
<evidence type="ECO:0000256" key="11">
    <source>
        <dbReference type="RuleBase" id="RU361241"/>
    </source>
</evidence>
<dbReference type="GO" id="GO:0071731">
    <property type="term" value="P:response to nitric oxide"/>
    <property type="evidence" value="ECO:0007669"/>
    <property type="project" value="TreeGrafter"/>
</dbReference>
<keyword evidence="6 11" id="KW-0808">Transferase</keyword>
<evidence type="ECO:0000256" key="8">
    <source>
        <dbReference type="ARBA" id="ARBA00023098"/>
    </source>
</evidence>
<feature type="domain" description="O-acyltransferase WSD1-like N-terminal" evidence="12">
    <location>
        <begin position="11"/>
        <end position="263"/>
    </location>
</feature>
<dbReference type="GO" id="GO:0004144">
    <property type="term" value="F:diacylglycerol O-acyltransferase activity"/>
    <property type="evidence" value="ECO:0007669"/>
    <property type="project" value="UniProtKB-EC"/>
</dbReference>
<comment type="caution">
    <text evidence="14">The sequence shown here is derived from an EMBL/GenBank/DDBJ whole genome shotgun (WGS) entry which is preliminary data.</text>
</comment>
<dbReference type="InterPro" id="IPR009721">
    <property type="entry name" value="O-acyltransferase_WSD1_C"/>
</dbReference>
<evidence type="ECO:0000256" key="1">
    <source>
        <dbReference type="ARBA" id="ARBA00004771"/>
    </source>
</evidence>
<dbReference type="InterPro" id="IPR014292">
    <property type="entry name" value="Acyl_transf_WS/DGAT"/>
</dbReference>
<sequence length="456" mass="50162">MSDTRSRVPLLDSTFLRLETSDTPMHVAALQVYSLPDDAGPDFIAGVVAGFREPMPLRKPFNLVLAGGLLSAVAPAWDVVEQVDMEYHVRHTALPAPGGERELGELISHLHSTVLDRTRPLWTCHVIEGLEDRRFAVYVKIHHGLTDGVNGVRLTCDQLARTPDGPWRAPWQQPATEKVRRAREKGARPGLSPWRAPIELGRGMLGLTRRYGERERVRLPFQAPRSILNGRVTNARRVATQQLDMGRIREVAKRQQASVNDVFLAVCGAALRRYLIERDALPEQPLIAGVPVNLREEGQEGGNAVGFLWSSLGTDVADPRERLEAIRRSMGAAKEHLREIAGPVRPTFTLLTMALPLAALMSGQATRTPKPPMNVTISNVPGPAETLYLNGARLEALYPVSLAFQGLGLNVTCISYDGQLNIGVIGSRDALPHLQRSAVFLGEALDELYDADKARR</sequence>
<evidence type="ECO:0000313" key="14">
    <source>
        <dbReference type="EMBL" id="ORV79869.1"/>
    </source>
</evidence>
<proteinExistence type="inferred from homology"/>
<dbReference type="RefSeq" id="WP_036408516.1">
    <property type="nucleotide sequence ID" value="NZ_LQOX01000009.1"/>
</dbReference>
<evidence type="ECO:0000256" key="6">
    <source>
        <dbReference type="ARBA" id="ARBA00022679"/>
    </source>
</evidence>
<protein>
    <recommendedName>
        <fullName evidence="4 11">Diacylglycerol O-acyltransferase</fullName>
        <ecNumber evidence="4 11">2.3.1.20</ecNumber>
    </recommendedName>
</protein>
<comment type="pathway">
    <text evidence="2">Lipid metabolism.</text>
</comment>
<dbReference type="STRING" id="1777.AWC07_22125"/>
<comment type="similarity">
    <text evidence="3 11">Belongs to the long-chain O-acyltransferase family.</text>
</comment>
<dbReference type="UniPathway" id="UPA00282"/>
<evidence type="ECO:0000256" key="5">
    <source>
        <dbReference type="ARBA" id="ARBA00022516"/>
    </source>
</evidence>